<dbReference type="SUPFAM" id="SSF55073">
    <property type="entry name" value="Nucleotide cyclase"/>
    <property type="match status" value="1"/>
</dbReference>
<dbReference type="Proteomes" id="UP000322726">
    <property type="component" value="Chromosome"/>
</dbReference>
<dbReference type="RefSeq" id="WP_130233611.1">
    <property type="nucleotide sequence ID" value="NZ_BMEF01000046.1"/>
</dbReference>
<proteinExistence type="predicted"/>
<dbReference type="InterPro" id="IPR042461">
    <property type="entry name" value="LapD_MoxY_peri_C"/>
</dbReference>
<dbReference type="SMART" id="SM00052">
    <property type="entry name" value="EAL"/>
    <property type="match status" value="1"/>
</dbReference>
<dbReference type="OrthoDB" id="9777298at2"/>
<dbReference type="Gene3D" id="3.30.110.200">
    <property type="match status" value="1"/>
</dbReference>
<organism evidence="1 2">
    <name type="scientific">Malaciobacter pacificus</name>
    <dbReference type="NCBI Taxonomy" id="1080223"/>
    <lineage>
        <taxon>Bacteria</taxon>
        <taxon>Pseudomonadati</taxon>
        <taxon>Campylobacterota</taxon>
        <taxon>Epsilonproteobacteria</taxon>
        <taxon>Campylobacterales</taxon>
        <taxon>Arcobacteraceae</taxon>
        <taxon>Malaciobacter</taxon>
    </lineage>
</organism>
<sequence>MSLYKQLTILITIFLVLMSTVLLWFILSYNKNLIENQLGSNAKNSASFLGLSISRDVDFKDTSTMEGMINSIIDNGFYEYIAVYDIDDNEVIKISSPRELEKTPKWFSNIFAINAPNFNSNIMNGWINIGSLEVKVHQDYANNQMWNTFKSIAKIFFFSTILLLIVFYFFINKILRPLNRLSIQAKAIDNNEFIIEKELPNTVEFKNVALAMNKTISKMETIFNKEVETLNKYNELLYKDSDTKLGNKNYLLLKLNSYLKNSHGLLGFVDIKDEISFKKTVGFKSYFSFKTFIIEQLDNGFKSNKDFILCKLDDGVIAILLPNTHYEDVSKKFENIYKNIQDYIKTNKLNEVFDLKVAVGISNYVQNTSLKDVMSKTDQSLSIAMQKNDLKLNYLEDDIKFTKQEWIELLQWAFDYDGLFFHSQNILNITNNTLYMKEYYTRLKDKDGNVYSPGDFWSIVGSMGWLGKLEKQTIKKIFQTKKESTIEDKAVINLTSDFISNKVSVQWLIEELNKSFINKPITFYFECINADILSNIDDFKYFTKQLETTKHKFAIESFTFDSDNLDYLKDLKPQYIKISKSYIVSNENRITDSILINITSTIGAQLIVKHVETKEEFDLLKDLGIKYLQGRYVDTIEVADV</sequence>
<dbReference type="InterPro" id="IPR001633">
    <property type="entry name" value="EAL_dom"/>
</dbReference>
<dbReference type="EMBL" id="CP035928">
    <property type="protein sequence ID" value="QEP34680.1"/>
    <property type="molecule type" value="Genomic_DNA"/>
</dbReference>
<dbReference type="KEGG" id="apai:APAC_1577"/>
<gene>
    <name evidence="1" type="ORF">APAC_1577</name>
</gene>
<dbReference type="PROSITE" id="PS50883">
    <property type="entry name" value="EAL"/>
    <property type="match status" value="1"/>
</dbReference>
<dbReference type="InterPro" id="IPR035919">
    <property type="entry name" value="EAL_sf"/>
</dbReference>
<dbReference type="SUPFAM" id="SSF141868">
    <property type="entry name" value="EAL domain-like"/>
    <property type="match status" value="1"/>
</dbReference>
<reference evidence="1 2" key="2">
    <citation type="submission" date="2019-09" db="EMBL/GenBank/DDBJ databases">
        <title>Complete genome sequencing of four Arcobacter species reveals a diverse suite of mobile elements.</title>
        <authorList>
            <person name="Miller W.G."/>
            <person name="Yee E."/>
            <person name="Bono J.L."/>
        </authorList>
    </citation>
    <scope>NUCLEOTIDE SEQUENCE [LARGE SCALE GENOMIC DNA]</scope>
    <source>
        <strain evidence="1 2">LMG 26638</strain>
    </source>
</reference>
<reference evidence="1 2" key="3">
    <citation type="submission" date="2019-09" db="EMBL/GenBank/DDBJ databases">
        <title>Taxonomic note: a critical rebuttal of the proposed division of the genus Arcobacter into six genera, emended descriptions of Arcobacter anaerophilus and the genus Arcobacter, and an assessment of genus-level boundaries for Epsilonproteobacteria using in silico genomic comparator tools.</title>
        <authorList>
            <person name="On S.L.W."/>
            <person name="Miller W.G."/>
            <person name="Biggs P."/>
            <person name="Cornelius A."/>
            <person name="Vandamme P."/>
        </authorList>
    </citation>
    <scope>NUCLEOTIDE SEQUENCE [LARGE SCALE GENOMIC DNA]</scope>
    <source>
        <strain evidence="1 2">LMG 26638</strain>
    </source>
</reference>
<keyword evidence="2" id="KW-1185">Reference proteome</keyword>
<dbReference type="InterPro" id="IPR050706">
    <property type="entry name" value="Cyclic-di-GMP_PDE-like"/>
</dbReference>
<dbReference type="Gene3D" id="3.20.20.450">
    <property type="entry name" value="EAL domain"/>
    <property type="match status" value="1"/>
</dbReference>
<dbReference type="GO" id="GO:0071111">
    <property type="term" value="F:cyclic-guanylate-specific phosphodiesterase activity"/>
    <property type="evidence" value="ECO:0007669"/>
    <property type="project" value="InterPro"/>
</dbReference>
<reference evidence="2" key="1">
    <citation type="submission" date="2019-09" db="EMBL/GenBank/DDBJ databases">
        <title>Complete genome sequencing of four Arcobacter species reveals a diverse suite of mobile elements.</title>
        <authorList>
            <person name="On S.L.W."/>
            <person name="Miller W.G."/>
            <person name="Biggs P."/>
            <person name="Cornelius A."/>
            <person name="Vandamme P."/>
        </authorList>
    </citation>
    <scope>NUCLEOTIDE SEQUENCE [LARGE SCALE GENOMIC DNA]</scope>
    <source>
        <strain evidence="2">LMG 26638</strain>
    </source>
</reference>
<accession>A0A5C2H6U7</accession>
<dbReference type="PANTHER" id="PTHR33121:SF71">
    <property type="entry name" value="OXYGEN SENSOR PROTEIN DOSP"/>
    <property type="match status" value="1"/>
</dbReference>
<dbReference type="InterPro" id="IPR043128">
    <property type="entry name" value="Rev_trsase/Diguanyl_cyclase"/>
</dbReference>
<name>A0A5C2H6U7_9BACT</name>
<evidence type="ECO:0000313" key="1">
    <source>
        <dbReference type="EMBL" id="QEP34680.1"/>
    </source>
</evidence>
<dbReference type="Pfam" id="PF00563">
    <property type="entry name" value="EAL"/>
    <property type="match status" value="1"/>
</dbReference>
<dbReference type="Gene3D" id="6.20.270.20">
    <property type="entry name" value="LapD/MoxY periplasmic domain"/>
    <property type="match status" value="1"/>
</dbReference>
<dbReference type="Pfam" id="PF16448">
    <property type="entry name" value="LapD_MoxY_N"/>
    <property type="match status" value="1"/>
</dbReference>
<dbReference type="InterPro" id="IPR029787">
    <property type="entry name" value="Nucleotide_cyclase"/>
</dbReference>
<protein>
    <submittedName>
        <fullName evidence="1">Diguanylate phosphodiesterase</fullName>
    </submittedName>
</protein>
<dbReference type="InterPro" id="IPR032244">
    <property type="entry name" value="LapD_MoxY_N"/>
</dbReference>
<dbReference type="PANTHER" id="PTHR33121">
    <property type="entry name" value="CYCLIC DI-GMP PHOSPHODIESTERASE PDEF"/>
    <property type="match status" value="1"/>
</dbReference>
<dbReference type="Gene3D" id="3.30.70.270">
    <property type="match status" value="1"/>
</dbReference>
<dbReference type="AlphaFoldDB" id="A0A5C2H6U7"/>
<evidence type="ECO:0000313" key="2">
    <source>
        <dbReference type="Proteomes" id="UP000322726"/>
    </source>
</evidence>